<proteinExistence type="predicted"/>
<dbReference type="CDD" id="cd12148">
    <property type="entry name" value="fungal_TF_MHR"/>
    <property type="match status" value="1"/>
</dbReference>
<accession>A0A4Y7PFR0</accession>
<evidence type="ECO:0000259" key="2">
    <source>
        <dbReference type="Pfam" id="PF04082"/>
    </source>
</evidence>
<feature type="domain" description="Xylanolytic transcriptional activator regulatory" evidence="2">
    <location>
        <begin position="150"/>
        <end position="242"/>
    </location>
</feature>
<dbReference type="AlphaFoldDB" id="A0A4Y7PFR0"/>
<dbReference type="GO" id="GO:0003677">
    <property type="term" value="F:DNA binding"/>
    <property type="evidence" value="ECO:0007669"/>
    <property type="project" value="InterPro"/>
</dbReference>
<keyword evidence="4" id="KW-1185">Reference proteome</keyword>
<dbReference type="EMBL" id="ML170362">
    <property type="protein sequence ID" value="TDL14264.1"/>
    <property type="molecule type" value="Genomic_DNA"/>
</dbReference>
<dbReference type="PANTHER" id="PTHR47783:SF1">
    <property type="entry name" value="ZN(II)2CYS6 TRANSCRIPTION FACTOR (EUROFUNG)"/>
    <property type="match status" value="1"/>
</dbReference>
<dbReference type="VEuPathDB" id="FungiDB:BD410DRAFT_809867"/>
<keyword evidence="1" id="KW-0539">Nucleus</keyword>
<gene>
    <name evidence="3" type="ORF">BD410DRAFT_809867</name>
</gene>
<dbReference type="PANTHER" id="PTHR47783">
    <property type="entry name" value="ZN(II)2CYS6 TRANSCRIPTION FACTOR (EUROFUNG)-RELATED"/>
    <property type="match status" value="1"/>
</dbReference>
<dbReference type="Pfam" id="PF04082">
    <property type="entry name" value="Fungal_trans"/>
    <property type="match status" value="1"/>
</dbReference>
<evidence type="ECO:0000256" key="1">
    <source>
        <dbReference type="ARBA" id="ARBA00023242"/>
    </source>
</evidence>
<dbReference type="STRING" id="50990.A0A4Y7PFR0"/>
<dbReference type="InterPro" id="IPR007219">
    <property type="entry name" value="XnlR_reg_dom"/>
</dbReference>
<evidence type="ECO:0000313" key="4">
    <source>
        <dbReference type="Proteomes" id="UP000294933"/>
    </source>
</evidence>
<dbReference type="GO" id="GO:0008270">
    <property type="term" value="F:zinc ion binding"/>
    <property type="evidence" value="ECO:0007669"/>
    <property type="project" value="InterPro"/>
</dbReference>
<evidence type="ECO:0000313" key="3">
    <source>
        <dbReference type="EMBL" id="TDL14264.1"/>
    </source>
</evidence>
<sequence length="290" mass="33347">MADLCFILEDPYAASLKQKKKRSRPFTACEYWNYQPTQISITSSNIVRTLPWIYEPRKLQYKSSSRRRCINGRKNVVEYMQHGADLFFDNLGPQFPFLRRRKSSKVWLTKHYRQDWQIALFSPPDRSANSGFQLAEPFIDMAKDLTISVACQPSFETLHSLLLLAWCEYGRGHEAGGAQYAVQMALDVGLGQDANVETIDTEQEQSDLRATWWSVTTIDIISSWETGTQALLNLQQQDTQPPTASYSLNHIHTLPFDWLRDLLGLRDRLLVVLNSSNYTPDPFTLDAELM</sequence>
<name>A0A4Y7PFR0_9AGAM</name>
<reference evidence="3 4" key="1">
    <citation type="submission" date="2018-06" db="EMBL/GenBank/DDBJ databases">
        <title>A transcriptomic atlas of mushroom development highlights an independent origin of complex multicellularity.</title>
        <authorList>
            <consortium name="DOE Joint Genome Institute"/>
            <person name="Krizsan K."/>
            <person name="Almasi E."/>
            <person name="Merenyi Z."/>
            <person name="Sahu N."/>
            <person name="Viragh M."/>
            <person name="Koszo T."/>
            <person name="Mondo S."/>
            <person name="Kiss B."/>
            <person name="Balint B."/>
            <person name="Kues U."/>
            <person name="Barry K."/>
            <person name="Hegedus J.C."/>
            <person name="Henrissat B."/>
            <person name="Johnson J."/>
            <person name="Lipzen A."/>
            <person name="Ohm R."/>
            <person name="Nagy I."/>
            <person name="Pangilinan J."/>
            <person name="Yan J."/>
            <person name="Xiong Y."/>
            <person name="Grigoriev I.V."/>
            <person name="Hibbett D.S."/>
            <person name="Nagy L.G."/>
        </authorList>
    </citation>
    <scope>NUCLEOTIDE SEQUENCE [LARGE SCALE GENOMIC DNA]</scope>
    <source>
        <strain evidence="3 4">SZMC22713</strain>
    </source>
</reference>
<organism evidence="3 4">
    <name type="scientific">Rickenella mellea</name>
    <dbReference type="NCBI Taxonomy" id="50990"/>
    <lineage>
        <taxon>Eukaryota</taxon>
        <taxon>Fungi</taxon>
        <taxon>Dikarya</taxon>
        <taxon>Basidiomycota</taxon>
        <taxon>Agaricomycotina</taxon>
        <taxon>Agaricomycetes</taxon>
        <taxon>Hymenochaetales</taxon>
        <taxon>Rickenellaceae</taxon>
        <taxon>Rickenella</taxon>
    </lineage>
</organism>
<dbReference type="GO" id="GO:0006351">
    <property type="term" value="P:DNA-templated transcription"/>
    <property type="evidence" value="ECO:0007669"/>
    <property type="project" value="InterPro"/>
</dbReference>
<dbReference type="Proteomes" id="UP000294933">
    <property type="component" value="Unassembled WGS sequence"/>
</dbReference>
<dbReference type="OrthoDB" id="2428527at2759"/>
<protein>
    <recommendedName>
        <fullName evidence="2">Xylanolytic transcriptional activator regulatory domain-containing protein</fullName>
    </recommendedName>
</protein>